<name>A0A5A5REF7_MICAE</name>
<feature type="domain" description="Type I restriction modification DNA specificity" evidence="4">
    <location>
        <begin position="9"/>
        <end position="184"/>
    </location>
</feature>
<dbReference type="InterPro" id="IPR044946">
    <property type="entry name" value="Restrct_endonuc_typeI_TRD_sf"/>
</dbReference>
<evidence type="ECO:0000256" key="1">
    <source>
        <dbReference type="ARBA" id="ARBA00010923"/>
    </source>
</evidence>
<dbReference type="GO" id="GO:0003677">
    <property type="term" value="F:DNA binding"/>
    <property type="evidence" value="ECO:0007669"/>
    <property type="project" value="UniProtKB-KW"/>
</dbReference>
<reference evidence="5 6" key="1">
    <citation type="submission" date="2018-09" db="EMBL/GenBank/DDBJ databases">
        <title>Evolutionary history of phycoerythrin pigmentation in the water bloom-forming cyanobacterium Microcystis aeruginosa.</title>
        <authorList>
            <person name="Tanabe Y."/>
            <person name="Tanabe Y."/>
            <person name="Yamaguchi H."/>
        </authorList>
    </citation>
    <scope>NUCLEOTIDE SEQUENCE [LARGE SCALE GENOMIC DNA]</scope>
    <source>
        <strain evidence="5 6">NIES-2519</strain>
    </source>
</reference>
<evidence type="ECO:0000313" key="6">
    <source>
        <dbReference type="Proteomes" id="UP000323569"/>
    </source>
</evidence>
<comment type="similarity">
    <text evidence="1">Belongs to the type-I restriction system S methylase family.</text>
</comment>
<dbReference type="PANTHER" id="PTHR30408:SF12">
    <property type="entry name" value="TYPE I RESTRICTION ENZYME MJAVIII SPECIFICITY SUBUNIT"/>
    <property type="match status" value="1"/>
</dbReference>
<dbReference type="CDD" id="cd17246">
    <property type="entry name" value="RMtype1_S_SonII-TRD2-CR2_like"/>
    <property type="match status" value="1"/>
</dbReference>
<keyword evidence="2" id="KW-0680">Restriction system</keyword>
<dbReference type="PANTHER" id="PTHR30408">
    <property type="entry name" value="TYPE-1 RESTRICTION ENZYME ECOKI SPECIFICITY PROTEIN"/>
    <property type="match status" value="1"/>
</dbReference>
<proteinExistence type="inferred from homology"/>
<evidence type="ECO:0000256" key="3">
    <source>
        <dbReference type="ARBA" id="ARBA00023125"/>
    </source>
</evidence>
<dbReference type="InterPro" id="IPR000055">
    <property type="entry name" value="Restrct_endonuc_typeI_TRD"/>
</dbReference>
<evidence type="ECO:0000259" key="4">
    <source>
        <dbReference type="Pfam" id="PF01420"/>
    </source>
</evidence>
<dbReference type="GO" id="GO:0009307">
    <property type="term" value="P:DNA restriction-modification system"/>
    <property type="evidence" value="ECO:0007669"/>
    <property type="project" value="UniProtKB-KW"/>
</dbReference>
<dbReference type="Gene3D" id="3.90.220.20">
    <property type="entry name" value="DNA methylase specificity domains"/>
    <property type="match status" value="2"/>
</dbReference>
<sequence>MNELTGQFPADWELLRLPEVLFFQEGPGITSDKFTKEGIPFINIRCFVNGRIDRSSCQFISQKLGNGEYKHFQLDVNDWVFSSSGTIGKIALIFDEDLPLLLNTSTIRFRTQDEKRLANNYIKFFLESFHFKIQHQLQTQGSAQVNVGPTHLQKMHIPLPPIKEQTQIATILSTIDRAIEQTEALIAKQQRIKTGLMQDLLTKGIDENGNIRSEETHEFKDSPLGRIPVEWEVKTINDISIKITDGDHHTPKRSIDGIFLLSARNVLNGSIDLSDVDYVPEYEYQRMIRRCYPESGDILISCSGTIGRVCEVPTWLKCVLVRSAALVKLNKSEIQPRFAEWVLQSDLLQTQIQISQRQAAQPNLFQSEIASLNFAKPMLYEQVKISKTLDQHQSLIKRETLSLEKLKILKTGLMQDLLTGKVRVTDLLNQKTAAN</sequence>
<dbReference type="Gene3D" id="1.10.287.1120">
    <property type="entry name" value="Bipartite methylase S protein"/>
    <property type="match status" value="1"/>
</dbReference>
<dbReference type="AlphaFoldDB" id="A0A5A5REF7"/>
<dbReference type="InterPro" id="IPR052021">
    <property type="entry name" value="Type-I_RS_S_subunit"/>
</dbReference>
<keyword evidence="3" id="KW-0238">DNA-binding</keyword>
<dbReference type="SUPFAM" id="SSF116734">
    <property type="entry name" value="DNA methylase specificity domain"/>
    <property type="match status" value="2"/>
</dbReference>
<dbReference type="RefSeq" id="WP_106909421.1">
    <property type="nucleotide sequence ID" value="NZ_BHVO01000058.1"/>
</dbReference>
<dbReference type="Proteomes" id="UP000323569">
    <property type="component" value="Unassembled WGS sequence"/>
</dbReference>
<dbReference type="EMBL" id="BHVO01000058">
    <property type="protein sequence ID" value="GCA71527.1"/>
    <property type="molecule type" value="Genomic_DNA"/>
</dbReference>
<comment type="caution">
    <text evidence="5">The sequence shown here is derived from an EMBL/GenBank/DDBJ whole genome shotgun (WGS) entry which is preliminary data.</text>
</comment>
<gene>
    <name evidence="5" type="primary">hsdS</name>
    <name evidence="5" type="ORF">MiYa_03068</name>
</gene>
<feature type="domain" description="Type I restriction modification DNA specificity" evidence="4">
    <location>
        <begin position="228"/>
        <end position="400"/>
    </location>
</feature>
<dbReference type="Pfam" id="PF01420">
    <property type="entry name" value="Methylase_S"/>
    <property type="match status" value="2"/>
</dbReference>
<evidence type="ECO:0000313" key="5">
    <source>
        <dbReference type="EMBL" id="GCA71527.1"/>
    </source>
</evidence>
<organism evidence="5 6">
    <name type="scientific">Microcystis aeruginosa NIES-2519</name>
    <dbReference type="NCBI Taxonomy" id="2303981"/>
    <lineage>
        <taxon>Bacteria</taxon>
        <taxon>Bacillati</taxon>
        <taxon>Cyanobacteriota</taxon>
        <taxon>Cyanophyceae</taxon>
        <taxon>Oscillatoriophycideae</taxon>
        <taxon>Chroococcales</taxon>
        <taxon>Microcystaceae</taxon>
        <taxon>Microcystis</taxon>
    </lineage>
</organism>
<protein>
    <submittedName>
        <fullName evidence="5">Type-1 restriction enzyme EcoKI specificity protein</fullName>
    </submittedName>
</protein>
<accession>A0A5A5REF7</accession>
<evidence type="ECO:0000256" key="2">
    <source>
        <dbReference type="ARBA" id="ARBA00022747"/>
    </source>
</evidence>